<dbReference type="GO" id="GO:0003676">
    <property type="term" value="F:nucleic acid binding"/>
    <property type="evidence" value="ECO:0007669"/>
    <property type="project" value="InterPro"/>
</dbReference>
<sequence length="70" mass="7786">VTPRAARIHGLTNDTLTDCPLWEAVAADVRAMLEGAWICAHHAHTDYRVLSQHLPDWKPAGVLDTLLDCR</sequence>
<evidence type="ECO:0000313" key="2">
    <source>
        <dbReference type="Proteomes" id="UP000675554"/>
    </source>
</evidence>
<feature type="non-terminal residue" evidence="1">
    <location>
        <position position="70"/>
    </location>
</feature>
<dbReference type="GO" id="GO:0004527">
    <property type="term" value="F:exonuclease activity"/>
    <property type="evidence" value="ECO:0007669"/>
    <property type="project" value="UniProtKB-KW"/>
</dbReference>
<reference evidence="1" key="1">
    <citation type="submission" date="2021-04" db="EMBL/GenBank/DDBJ databases">
        <title>Sequencing of actinobacteria type strains.</title>
        <authorList>
            <person name="Nguyen G.-S."/>
            <person name="Wentzel A."/>
        </authorList>
    </citation>
    <scope>NUCLEOTIDE SEQUENCE</scope>
    <source>
        <strain evidence="1">DSM 42095</strain>
    </source>
</reference>
<name>A0A8T4J432_9ACTN</name>
<dbReference type="Gene3D" id="3.30.420.10">
    <property type="entry name" value="Ribonuclease H-like superfamily/Ribonuclease H"/>
    <property type="match status" value="1"/>
</dbReference>
<keyword evidence="2" id="KW-1185">Reference proteome</keyword>
<comment type="caution">
    <text evidence="1">The sequence shown here is derived from an EMBL/GenBank/DDBJ whole genome shotgun (WGS) entry which is preliminary data.</text>
</comment>
<feature type="non-terminal residue" evidence="1">
    <location>
        <position position="1"/>
    </location>
</feature>
<organism evidence="1 2">
    <name type="scientific">Streptomyces daliensis</name>
    <dbReference type="NCBI Taxonomy" id="299421"/>
    <lineage>
        <taxon>Bacteria</taxon>
        <taxon>Bacillati</taxon>
        <taxon>Actinomycetota</taxon>
        <taxon>Actinomycetes</taxon>
        <taxon>Kitasatosporales</taxon>
        <taxon>Streptomycetaceae</taxon>
        <taxon>Streptomyces</taxon>
    </lineage>
</organism>
<gene>
    <name evidence="1" type="ORF">KDA82_40825</name>
</gene>
<keyword evidence="1" id="KW-0269">Exonuclease</keyword>
<protein>
    <submittedName>
        <fullName evidence="1">3'-5' exonuclease</fullName>
    </submittedName>
</protein>
<keyword evidence="1" id="KW-0540">Nuclease</keyword>
<keyword evidence="1" id="KW-0378">Hydrolase</keyword>
<dbReference type="InterPro" id="IPR036397">
    <property type="entry name" value="RNaseH_sf"/>
</dbReference>
<dbReference type="EMBL" id="JAGSMN010002352">
    <property type="protein sequence ID" value="MBR7679169.1"/>
    <property type="molecule type" value="Genomic_DNA"/>
</dbReference>
<accession>A0A8T4J432</accession>
<dbReference type="SUPFAM" id="SSF53098">
    <property type="entry name" value="Ribonuclease H-like"/>
    <property type="match status" value="1"/>
</dbReference>
<dbReference type="AlphaFoldDB" id="A0A8T4J432"/>
<evidence type="ECO:0000313" key="1">
    <source>
        <dbReference type="EMBL" id="MBR7679169.1"/>
    </source>
</evidence>
<dbReference type="Proteomes" id="UP000675554">
    <property type="component" value="Unassembled WGS sequence"/>
</dbReference>
<proteinExistence type="predicted"/>
<dbReference type="InterPro" id="IPR012337">
    <property type="entry name" value="RNaseH-like_sf"/>
</dbReference>